<reference evidence="1" key="1">
    <citation type="submission" date="2023-06" db="EMBL/GenBank/DDBJ databases">
        <authorList>
            <consortium name="Lawrence Berkeley National Laboratory"/>
            <person name="Ahrendt S."/>
            <person name="Sahu N."/>
            <person name="Indic B."/>
            <person name="Wong-Bajracharya J."/>
            <person name="Merenyi Z."/>
            <person name="Ke H.-M."/>
            <person name="Monk M."/>
            <person name="Kocsube S."/>
            <person name="Drula E."/>
            <person name="Lipzen A."/>
            <person name="Balint B."/>
            <person name="Henrissat B."/>
            <person name="Andreopoulos B."/>
            <person name="Martin F.M."/>
            <person name="Harder C.B."/>
            <person name="Rigling D."/>
            <person name="Ford K.L."/>
            <person name="Foster G.D."/>
            <person name="Pangilinan J."/>
            <person name="Papanicolaou A."/>
            <person name="Barry K."/>
            <person name="LaButti K."/>
            <person name="Viragh M."/>
            <person name="Koriabine M."/>
            <person name="Yan M."/>
            <person name="Riley R."/>
            <person name="Champramary S."/>
            <person name="Plett K.L."/>
            <person name="Tsai I.J."/>
            <person name="Slot J."/>
            <person name="Sipos G."/>
            <person name="Plett J."/>
            <person name="Nagy L.G."/>
            <person name="Grigoriev I.V."/>
        </authorList>
    </citation>
    <scope>NUCLEOTIDE SEQUENCE</scope>
    <source>
        <strain evidence="1">CCBAS 213</strain>
    </source>
</reference>
<keyword evidence="2" id="KW-1185">Reference proteome</keyword>
<name>A0AA39K0C9_ARMTA</name>
<gene>
    <name evidence="1" type="ORF">EV420DRAFT_1482244</name>
</gene>
<comment type="caution">
    <text evidence="1">The sequence shown here is derived from an EMBL/GenBank/DDBJ whole genome shotgun (WGS) entry which is preliminary data.</text>
</comment>
<evidence type="ECO:0000313" key="2">
    <source>
        <dbReference type="Proteomes" id="UP001175211"/>
    </source>
</evidence>
<dbReference type="EMBL" id="JAUEPS010000031">
    <property type="protein sequence ID" value="KAK0452159.1"/>
    <property type="molecule type" value="Genomic_DNA"/>
</dbReference>
<dbReference type="Proteomes" id="UP001175211">
    <property type="component" value="Unassembled WGS sequence"/>
</dbReference>
<dbReference type="GeneID" id="85353422"/>
<organism evidence="1 2">
    <name type="scientific">Armillaria tabescens</name>
    <name type="common">Ringless honey mushroom</name>
    <name type="synonym">Agaricus tabescens</name>
    <dbReference type="NCBI Taxonomy" id="1929756"/>
    <lineage>
        <taxon>Eukaryota</taxon>
        <taxon>Fungi</taxon>
        <taxon>Dikarya</taxon>
        <taxon>Basidiomycota</taxon>
        <taxon>Agaricomycotina</taxon>
        <taxon>Agaricomycetes</taxon>
        <taxon>Agaricomycetidae</taxon>
        <taxon>Agaricales</taxon>
        <taxon>Marasmiineae</taxon>
        <taxon>Physalacriaceae</taxon>
        <taxon>Desarmillaria</taxon>
    </lineage>
</organism>
<dbReference type="RefSeq" id="XP_060327993.1">
    <property type="nucleotide sequence ID" value="XM_060469874.1"/>
</dbReference>
<dbReference type="AlphaFoldDB" id="A0AA39K0C9"/>
<protein>
    <submittedName>
        <fullName evidence="1">Uncharacterized protein</fullName>
    </submittedName>
</protein>
<accession>A0AA39K0C9</accession>
<proteinExistence type="predicted"/>
<sequence>MLRGVQNATMMERCSTAVALRLDQTAYHHSKSAYKAEFSEVNGSHIIMVKLRRLLRLSTVEDLEYLKVSRHLSEFLQRYYFVESGDNDVKVPQFVERQRTVVWVKDDFDTIEDERFKLGRTMDEGLTTVDEQCVSQAIFCKGWKMLIDERDIFRKKVFRVNGRNVRQVNEHARRVGMSSFRWRLLSRCGCGHEGKAVNTRQVKADQERDVHPRVSFIAPGKVILVVKRGETPFLQTGRAACR</sequence>
<evidence type="ECO:0000313" key="1">
    <source>
        <dbReference type="EMBL" id="KAK0452159.1"/>
    </source>
</evidence>